<dbReference type="PANTHER" id="PTHR33452:SF4">
    <property type="entry name" value="BLL4328 PROTEIN"/>
    <property type="match status" value="1"/>
</dbReference>
<accession>A0A1G5NX47</accession>
<feature type="transmembrane region" description="Helical" evidence="7">
    <location>
        <begin position="47"/>
        <end position="66"/>
    </location>
</feature>
<evidence type="ECO:0000256" key="2">
    <source>
        <dbReference type="ARBA" id="ARBA00006679"/>
    </source>
</evidence>
<protein>
    <submittedName>
        <fullName evidence="8">Putative oxidoreductase</fullName>
    </submittedName>
</protein>
<comment type="similarity">
    <text evidence="2">Belongs to the DoxX family.</text>
</comment>
<keyword evidence="4 7" id="KW-0812">Transmembrane</keyword>
<dbReference type="STRING" id="1120955.SAMN03080610_02769"/>
<dbReference type="InterPro" id="IPR051907">
    <property type="entry name" value="DoxX-like_oxidoreductase"/>
</dbReference>
<keyword evidence="6 7" id="KW-0472">Membrane</keyword>
<evidence type="ECO:0000256" key="1">
    <source>
        <dbReference type="ARBA" id="ARBA00004651"/>
    </source>
</evidence>
<feature type="transmembrane region" description="Helical" evidence="7">
    <location>
        <begin position="73"/>
        <end position="91"/>
    </location>
</feature>
<dbReference type="PANTHER" id="PTHR33452">
    <property type="entry name" value="OXIDOREDUCTASE CATD-RELATED"/>
    <property type="match status" value="1"/>
</dbReference>
<evidence type="ECO:0000256" key="6">
    <source>
        <dbReference type="ARBA" id="ARBA00023136"/>
    </source>
</evidence>
<keyword evidence="9" id="KW-1185">Reference proteome</keyword>
<evidence type="ECO:0000256" key="7">
    <source>
        <dbReference type="SAM" id="Phobius"/>
    </source>
</evidence>
<gene>
    <name evidence="8" type="ORF">SAMN03080610_02769</name>
</gene>
<organism evidence="8 9">
    <name type="scientific">Afifella marina DSM 2698</name>
    <dbReference type="NCBI Taxonomy" id="1120955"/>
    <lineage>
        <taxon>Bacteria</taxon>
        <taxon>Pseudomonadati</taxon>
        <taxon>Pseudomonadota</taxon>
        <taxon>Alphaproteobacteria</taxon>
        <taxon>Hyphomicrobiales</taxon>
        <taxon>Afifellaceae</taxon>
        <taxon>Afifella</taxon>
    </lineage>
</organism>
<keyword evidence="5 7" id="KW-1133">Transmembrane helix</keyword>
<evidence type="ECO:0000313" key="9">
    <source>
        <dbReference type="Proteomes" id="UP000199347"/>
    </source>
</evidence>
<dbReference type="AlphaFoldDB" id="A0A1G5NX47"/>
<dbReference type="RefSeq" id="WP_092814406.1">
    <property type="nucleotide sequence ID" value="NZ_FMVW01000006.1"/>
</dbReference>
<evidence type="ECO:0000313" key="8">
    <source>
        <dbReference type="EMBL" id="SCZ41429.1"/>
    </source>
</evidence>
<dbReference type="Pfam" id="PF07681">
    <property type="entry name" value="DoxX"/>
    <property type="match status" value="1"/>
</dbReference>
<dbReference type="Proteomes" id="UP000199347">
    <property type="component" value="Unassembled WGS sequence"/>
</dbReference>
<feature type="transmembrane region" description="Helical" evidence="7">
    <location>
        <begin position="9"/>
        <end position="27"/>
    </location>
</feature>
<reference evidence="9" key="1">
    <citation type="submission" date="2016-10" db="EMBL/GenBank/DDBJ databases">
        <authorList>
            <person name="Varghese N."/>
            <person name="Submissions S."/>
        </authorList>
    </citation>
    <scope>NUCLEOTIDE SEQUENCE [LARGE SCALE GENOMIC DNA]</scope>
    <source>
        <strain evidence="9">DSM 2698</strain>
    </source>
</reference>
<dbReference type="OrthoDB" id="9808524at2"/>
<dbReference type="GO" id="GO:0005886">
    <property type="term" value="C:plasma membrane"/>
    <property type="evidence" value="ECO:0007669"/>
    <property type="project" value="UniProtKB-SubCell"/>
</dbReference>
<comment type="subcellular location">
    <subcellularLocation>
        <location evidence="1">Cell membrane</location>
        <topology evidence="1">Multi-pass membrane protein</topology>
    </subcellularLocation>
</comment>
<dbReference type="EMBL" id="FMVW01000006">
    <property type="protein sequence ID" value="SCZ41429.1"/>
    <property type="molecule type" value="Genomic_DNA"/>
</dbReference>
<keyword evidence="3" id="KW-1003">Cell membrane</keyword>
<evidence type="ECO:0000256" key="5">
    <source>
        <dbReference type="ARBA" id="ARBA00022989"/>
    </source>
</evidence>
<sequence>MTTKDLETIWAPRVLSIVRIVAALLFMEHGTQKLLGFPPADHVTAAFSLGWYAGILEMCGGALLVVGLFTRPVAFVLSGLMAFAYFIAHFPRAFYPVLNGGDAAILFCFLFFYLVFAGPGPWSVDAWRSNKTFLPPRD</sequence>
<dbReference type="InterPro" id="IPR032808">
    <property type="entry name" value="DoxX"/>
</dbReference>
<evidence type="ECO:0000256" key="3">
    <source>
        <dbReference type="ARBA" id="ARBA00022475"/>
    </source>
</evidence>
<feature type="transmembrane region" description="Helical" evidence="7">
    <location>
        <begin position="103"/>
        <end position="124"/>
    </location>
</feature>
<proteinExistence type="inferred from homology"/>
<name>A0A1G5NX47_AFIMA</name>
<evidence type="ECO:0000256" key="4">
    <source>
        <dbReference type="ARBA" id="ARBA00022692"/>
    </source>
</evidence>